<dbReference type="SUPFAM" id="SSF53756">
    <property type="entry name" value="UDP-Glycosyltransferase/glycogen phosphorylase"/>
    <property type="match status" value="1"/>
</dbReference>
<dbReference type="Proteomes" id="UP000037247">
    <property type="component" value="Unassembled WGS sequence"/>
</dbReference>
<dbReference type="Gene3D" id="3.40.50.2000">
    <property type="entry name" value="Glycogen Phosphorylase B"/>
    <property type="match status" value="2"/>
</dbReference>
<keyword evidence="1" id="KW-0808">Transferase</keyword>
<dbReference type="CDD" id="cd03801">
    <property type="entry name" value="GT4_PimA-like"/>
    <property type="match status" value="1"/>
</dbReference>
<evidence type="ECO:0000313" key="1">
    <source>
        <dbReference type="EMBL" id="KNA89574.1"/>
    </source>
</evidence>
<organism evidence="1 2">
    <name type="scientific">Gordonia jacobaea</name>
    <dbReference type="NCBI Taxonomy" id="122202"/>
    <lineage>
        <taxon>Bacteria</taxon>
        <taxon>Bacillati</taxon>
        <taxon>Actinomycetota</taxon>
        <taxon>Actinomycetes</taxon>
        <taxon>Mycobacteriales</taxon>
        <taxon>Gordoniaceae</taxon>
        <taxon>Gordonia</taxon>
    </lineage>
</organism>
<protein>
    <submittedName>
        <fullName evidence="1">Glycosyl transferase</fullName>
    </submittedName>
</protein>
<reference evidence="1 2" key="1">
    <citation type="submission" date="2015-05" db="EMBL/GenBank/DDBJ databases">
        <title>Draft genome sequence of the bacterium Gordonia jacobaea a new member of the Gordonia genus.</title>
        <authorList>
            <person name="Jimenez-Galisteo G."/>
            <person name="Dominguez A."/>
            <person name="Munoz E."/>
            <person name="Vinas M."/>
        </authorList>
    </citation>
    <scope>NUCLEOTIDE SEQUENCE [LARGE SCALE GENOMIC DNA]</scope>
    <source>
        <strain evidence="2">mv1</strain>
    </source>
</reference>
<evidence type="ECO:0000313" key="2">
    <source>
        <dbReference type="Proteomes" id="UP000037247"/>
    </source>
</evidence>
<dbReference type="GO" id="GO:0016740">
    <property type="term" value="F:transferase activity"/>
    <property type="evidence" value="ECO:0007669"/>
    <property type="project" value="UniProtKB-KW"/>
</dbReference>
<proteinExistence type="predicted"/>
<sequence length="375" mass="41029">MERVTFLLSKDPTTEHGGDIALSRILLGIASEHYDVEAVCLSGETGPAEDRSVTRVPKPPVSARSLLARSARRMQSLCHVRYDVEALVSEINSRESDVFIAEHSYMAESFLRSRHAGKTPFVVNTVNTESEVWKATRGWIGRVEAPRILRDEVRVARAADAVGTYDREEAEFYRDQGVPLARWIDLTLPPAPRLDLTSTARRLVFMGTRDWPPNQEAFLTALRLWPRISEGISDAELCIIGAKKPGAADPEYPDGVRDLGFVDDLQEFLGTCRALIAPVSTGGGVRVKILEAAAKGLPVVGTSAAIGSLGPVLGLDPCDSDDEFIAECRRFLLETDYSTKNGSELYERNASRWDAGVPQESVLGLIARSPVPAGR</sequence>
<accession>A0ABR5I7J9</accession>
<dbReference type="RefSeq" id="WP_049700848.1">
    <property type="nucleotide sequence ID" value="NZ_JAQDQF010000003.1"/>
</dbReference>
<name>A0ABR5I7J9_9ACTN</name>
<gene>
    <name evidence="1" type="ORF">ABW18_20605</name>
</gene>
<dbReference type="EMBL" id="LDTZ01000024">
    <property type="protein sequence ID" value="KNA89574.1"/>
    <property type="molecule type" value="Genomic_DNA"/>
</dbReference>
<dbReference type="Pfam" id="PF13692">
    <property type="entry name" value="Glyco_trans_1_4"/>
    <property type="match status" value="1"/>
</dbReference>
<keyword evidence="2" id="KW-1185">Reference proteome</keyword>
<comment type="caution">
    <text evidence="1">The sequence shown here is derived from an EMBL/GenBank/DDBJ whole genome shotgun (WGS) entry which is preliminary data.</text>
</comment>